<dbReference type="InterPro" id="IPR050979">
    <property type="entry name" value="LD-transpeptidase"/>
</dbReference>
<accession>A0ABQ5NX16</accession>
<dbReference type="EMBL" id="BSBI01000003">
    <property type="protein sequence ID" value="GLF94764.1"/>
    <property type="molecule type" value="Genomic_DNA"/>
</dbReference>
<dbReference type="Gene3D" id="2.60.40.3710">
    <property type="match status" value="1"/>
</dbReference>
<dbReference type="Pfam" id="PF17964">
    <property type="entry name" value="Big_10"/>
    <property type="match status" value="1"/>
</dbReference>
<dbReference type="SUPFAM" id="SSF141523">
    <property type="entry name" value="L,D-transpeptidase catalytic domain-like"/>
    <property type="match status" value="1"/>
</dbReference>
<keyword evidence="3" id="KW-0133">Cell shape</keyword>
<dbReference type="CDD" id="cd16913">
    <property type="entry name" value="YkuD_like"/>
    <property type="match status" value="1"/>
</dbReference>
<dbReference type="InterPro" id="IPR041280">
    <property type="entry name" value="Big_10"/>
</dbReference>
<keyword evidence="2" id="KW-0808">Transferase</keyword>
<dbReference type="Gene3D" id="2.60.40.3780">
    <property type="match status" value="1"/>
</dbReference>
<proteinExistence type="predicted"/>
<dbReference type="Pfam" id="PF03734">
    <property type="entry name" value="YkuD"/>
    <property type="match status" value="1"/>
</dbReference>
<feature type="domain" description="L,D-TPase catalytic" evidence="7">
    <location>
        <begin position="257"/>
        <end position="384"/>
    </location>
</feature>
<dbReference type="CDD" id="cd13432">
    <property type="entry name" value="LDT_IgD_like_2"/>
    <property type="match status" value="1"/>
</dbReference>
<evidence type="ECO:0000256" key="6">
    <source>
        <dbReference type="ARBA" id="ARBA00023316"/>
    </source>
</evidence>
<evidence type="ECO:0000313" key="10">
    <source>
        <dbReference type="Proteomes" id="UP001291653"/>
    </source>
</evidence>
<evidence type="ECO:0000259" key="8">
    <source>
        <dbReference type="Pfam" id="PF17964"/>
    </source>
</evidence>
<comment type="caution">
    <text evidence="9">The sequence shown here is derived from an EMBL/GenBank/DDBJ whole genome shotgun (WGS) entry which is preliminary data.</text>
</comment>
<evidence type="ECO:0000256" key="2">
    <source>
        <dbReference type="ARBA" id="ARBA00022679"/>
    </source>
</evidence>
<keyword evidence="6" id="KW-0961">Cell wall biogenesis/degradation</keyword>
<keyword evidence="10" id="KW-1185">Reference proteome</keyword>
<gene>
    <name evidence="9" type="ORF">SYYSPA8_10725</name>
</gene>
<organism evidence="9 10">
    <name type="scientific">Streptomyces yaizuensis</name>
    <dbReference type="NCBI Taxonomy" id="2989713"/>
    <lineage>
        <taxon>Bacteria</taxon>
        <taxon>Bacillati</taxon>
        <taxon>Actinomycetota</taxon>
        <taxon>Actinomycetes</taxon>
        <taxon>Kitasatosporales</taxon>
        <taxon>Streptomycetaceae</taxon>
        <taxon>Streptomyces</taxon>
    </lineage>
</organism>
<reference evidence="9 10" key="1">
    <citation type="submission" date="2022-10" db="EMBL/GenBank/DDBJ databases">
        <title>Draft genome sequence of Streptomyces sp. YSPA8.</title>
        <authorList>
            <person name="Moriuchi R."/>
            <person name="Dohra H."/>
            <person name="Yamamura H."/>
            <person name="Kodani S."/>
        </authorList>
    </citation>
    <scope>NUCLEOTIDE SEQUENCE [LARGE SCALE GENOMIC DNA]</scope>
    <source>
        <strain evidence="9 10">YSPA8</strain>
    </source>
</reference>
<dbReference type="Proteomes" id="UP001291653">
    <property type="component" value="Unassembled WGS sequence"/>
</dbReference>
<keyword evidence="5" id="KW-0012">Acyltransferase</keyword>
<dbReference type="RefSeq" id="WP_323446819.1">
    <property type="nucleotide sequence ID" value="NZ_BSBI01000003.1"/>
</dbReference>
<keyword evidence="4" id="KW-0573">Peptidoglycan synthesis</keyword>
<dbReference type="PANTHER" id="PTHR30582:SF2">
    <property type="entry name" value="L,D-TRANSPEPTIDASE YCIB-RELATED"/>
    <property type="match status" value="1"/>
</dbReference>
<feature type="domain" description="Bacterial Ig" evidence="8">
    <location>
        <begin position="71"/>
        <end position="233"/>
    </location>
</feature>
<evidence type="ECO:0000256" key="1">
    <source>
        <dbReference type="ARBA" id="ARBA00004752"/>
    </source>
</evidence>
<name>A0ABQ5NX16_9ACTN</name>
<dbReference type="PANTHER" id="PTHR30582">
    <property type="entry name" value="L,D-TRANSPEPTIDASE"/>
    <property type="match status" value="1"/>
</dbReference>
<protein>
    <submittedName>
        <fullName evidence="9">Ig-like domain-containing protein</fullName>
    </submittedName>
</protein>
<comment type="pathway">
    <text evidence="1">Cell wall biogenesis; peptidoglycan biosynthesis.</text>
</comment>
<sequence>MRTHRVRETTAAVRGRRGAPARRLGAPLVLAALLLTACGPGGGGAGAASDAGARNAASRAVVTVAPKDGSTAVATSDALRITASDGRLTTVTVEDDRGNGIEGRIAADGGSWLPLTHLAAATRYRVHAVAEDDRGRVSAKDTSFTTLVPRDTFIAHHTPEGGAVVGVGMPVSLVFTQGITEPEAVERAVTVTADPPVEIAGHWFGDNRLDFRPERYWRPGTEVTVRIGLDGVQGRPGVHGTQSKTFSFTVGRAQVSTVDAAVKTMEVRRDGRPLRTLAVTAGAPATTTYNGVMVIGEKHRVTRMNGATVGFGGEYDIKDVPHALRLSASGTFVHGDYWSSPGTFGTTNVSHGSVGLRDVRGGGDRTSPAAWFYENSLLGDVVVVKNSQDGVIAPENGLNGWNMTWAEWKR</sequence>
<evidence type="ECO:0000313" key="9">
    <source>
        <dbReference type="EMBL" id="GLF94764.1"/>
    </source>
</evidence>
<dbReference type="Gene3D" id="2.40.440.10">
    <property type="entry name" value="L,D-transpeptidase catalytic domain-like"/>
    <property type="match status" value="1"/>
</dbReference>
<dbReference type="InterPro" id="IPR005490">
    <property type="entry name" value="LD_TPept_cat_dom"/>
</dbReference>
<evidence type="ECO:0000256" key="3">
    <source>
        <dbReference type="ARBA" id="ARBA00022960"/>
    </source>
</evidence>
<evidence type="ECO:0000256" key="4">
    <source>
        <dbReference type="ARBA" id="ARBA00022984"/>
    </source>
</evidence>
<evidence type="ECO:0000256" key="5">
    <source>
        <dbReference type="ARBA" id="ARBA00023315"/>
    </source>
</evidence>
<dbReference type="InterPro" id="IPR038063">
    <property type="entry name" value="Transpep_catalytic_dom"/>
</dbReference>
<evidence type="ECO:0000259" key="7">
    <source>
        <dbReference type="Pfam" id="PF03734"/>
    </source>
</evidence>